<comment type="caution">
    <text evidence="1">The sequence shown here is derived from an EMBL/GenBank/DDBJ whole genome shotgun (WGS) entry which is preliminary data.</text>
</comment>
<name>A0ABT6L8K5_9MYCO</name>
<sequence length="80" mass="8037">MNGWRTRGPYAPLAARAGLRPDQIAALSAGARPADLSEDELVAADVAAALTCAGPVPGPLYAPQARCGRAGPRITAASPT</sequence>
<organism evidence="1 2">
    <name type="scientific">Mycolicibacterium frederiksbergense</name>
    <dbReference type="NCBI Taxonomy" id="117567"/>
    <lineage>
        <taxon>Bacteria</taxon>
        <taxon>Bacillati</taxon>
        <taxon>Actinomycetota</taxon>
        <taxon>Actinomycetes</taxon>
        <taxon>Mycobacteriales</taxon>
        <taxon>Mycobacteriaceae</taxon>
        <taxon>Mycolicibacterium</taxon>
    </lineage>
</organism>
<gene>
    <name evidence="1" type="ORF">M2272_005952</name>
</gene>
<reference evidence="1 2" key="1">
    <citation type="submission" date="2023-04" db="EMBL/GenBank/DDBJ databases">
        <title>Forest soil microbial communities from Buena Vista Peninsula, Colon Province, Panama.</title>
        <authorList>
            <person name="Bouskill N."/>
        </authorList>
    </citation>
    <scope>NUCLEOTIDE SEQUENCE [LARGE SCALE GENOMIC DNA]</scope>
    <source>
        <strain evidence="1 2">AC80</strain>
    </source>
</reference>
<keyword evidence="2" id="KW-1185">Reference proteome</keyword>
<evidence type="ECO:0000313" key="2">
    <source>
        <dbReference type="Proteomes" id="UP001160130"/>
    </source>
</evidence>
<protein>
    <submittedName>
        <fullName evidence="1">Uncharacterized protein</fullName>
    </submittedName>
</protein>
<dbReference type="Gene3D" id="1.20.1290.10">
    <property type="entry name" value="AhpD-like"/>
    <property type="match status" value="1"/>
</dbReference>
<dbReference type="SUPFAM" id="SSF69118">
    <property type="entry name" value="AhpD-like"/>
    <property type="match status" value="1"/>
</dbReference>
<dbReference type="EMBL" id="JARXVE010000017">
    <property type="protein sequence ID" value="MDH6199283.1"/>
    <property type="molecule type" value="Genomic_DNA"/>
</dbReference>
<dbReference type="InterPro" id="IPR029032">
    <property type="entry name" value="AhpD-like"/>
</dbReference>
<evidence type="ECO:0000313" key="1">
    <source>
        <dbReference type="EMBL" id="MDH6199283.1"/>
    </source>
</evidence>
<dbReference type="RefSeq" id="WP_280835826.1">
    <property type="nucleotide sequence ID" value="NZ_JARXVE010000017.1"/>
</dbReference>
<accession>A0ABT6L8K5</accession>
<proteinExistence type="predicted"/>
<dbReference type="Proteomes" id="UP001160130">
    <property type="component" value="Unassembled WGS sequence"/>
</dbReference>